<dbReference type="GO" id="GO:0005879">
    <property type="term" value="C:axonemal microtubule"/>
    <property type="evidence" value="ECO:0007669"/>
    <property type="project" value="TreeGrafter"/>
</dbReference>
<reference evidence="7" key="1">
    <citation type="submission" date="2020-08" db="EMBL/GenBank/DDBJ databases">
        <title>Multicomponent nature underlies the extraordinary mechanical properties of spider dragline silk.</title>
        <authorList>
            <person name="Kono N."/>
            <person name="Nakamura H."/>
            <person name="Mori M."/>
            <person name="Yoshida Y."/>
            <person name="Ohtoshi R."/>
            <person name="Malay A.D."/>
            <person name="Moran D.A.P."/>
            <person name="Tomita M."/>
            <person name="Numata K."/>
            <person name="Arakawa K."/>
        </authorList>
    </citation>
    <scope>NUCLEOTIDE SEQUENCE</scope>
</reference>
<evidence type="ECO:0000256" key="2">
    <source>
        <dbReference type="ARBA" id="ARBA00004245"/>
    </source>
</evidence>
<keyword evidence="3" id="KW-0963">Cytoplasm</keyword>
<dbReference type="InterPro" id="IPR052102">
    <property type="entry name" value="Enkurin_domain-protein"/>
</dbReference>
<organism evidence="7 8">
    <name type="scientific">Trichonephila inaurata madagascariensis</name>
    <dbReference type="NCBI Taxonomy" id="2747483"/>
    <lineage>
        <taxon>Eukaryota</taxon>
        <taxon>Metazoa</taxon>
        <taxon>Ecdysozoa</taxon>
        <taxon>Arthropoda</taxon>
        <taxon>Chelicerata</taxon>
        <taxon>Arachnida</taxon>
        <taxon>Araneae</taxon>
        <taxon>Araneomorphae</taxon>
        <taxon>Entelegynae</taxon>
        <taxon>Araneoidea</taxon>
        <taxon>Nephilidae</taxon>
        <taxon>Trichonephila</taxon>
        <taxon>Trichonephila inaurata</taxon>
    </lineage>
</organism>
<dbReference type="PANTHER" id="PTHR21490:SF0">
    <property type="entry name" value="ENKURIN"/>
    <property type="match status" value="1"/>
</dbReference>
<dbReference type="GO" id="GO:0005516">
    <property type="term" value="F:calmodulin binding"/>
    <property type="evidence" value="ECO:0007669"/>
    <property type="project" value="TreeGrafter"/>
</dbReference>
<dbReference type="PROSITE" id="PS51665">
    <property type="entry name" value="ENKURIN"/>
    <property type="match status" value="1"/>
</dbReference>
<name>A0A8X7CQP6_9ARAC</name>
<accession>A0A8X7CQP6</accession>
<evidence type="ECO:0000256" key="4">
    <source>
        <dbReference type="ARBA" id="ARBA00023212"/>
    </source>
</evidence>
<keyword evidence="8" id="KW-1185">Reference proteome</keyword>
<dbReference type="InterPro" id="IPR027012">
    <property type="entry name" value="Enkurin_dom"/>
</dbReference>
<evidence type="ECO:0000256" key="3">
    <source>
        <dbReference type="ARBA" id="ARBA00022490"/>
    </source>
</evidence>
<dbReference type="GO" id="GO:0001669">
    <property type="term" value="C:acrosomal vesicle"/>
    <property type="evidence" value="ECO:0007669"/>
    <property type="project" value="TreeGrafter"/>
</dbReference>
<evidence type="ECO:0000256" key="5">
    <source>
        <dbReference type="ARBA" id="ARBA00023273"/>
    </source>
</evidence>
<protein>
    <submittedName>
        <fullName evidence="7">Enkurin</fullName>
    </submittedName>
</protein>
<dbReference type="OrthoDB" id="6424178at2759"/>
<comment type="caution">
    <text evidence="7">The sequence shown here is derived from an EMBL/GenBank/DDBJ whole genome shotgun (WGS) entry which is preliminary data.</text>
</comment>
<dbReference type="Pfam" id="PF13864">
    <property type="entry name" value="Enkurin"/>
    <property type="match status" value="1"/>
</dbReference>
<dbReference type="EMBL" id="BMAV01019718">
    <property type="protein sequence ID" value="GFY72877.1"/>
    <property type="molecule type" value="Genomic_DNA"/>
</dbReference>
<dbReference type="Proteomes" id="UP000886998">
    <property type="component" value="Unassembled WGS sequence"/>
</dbReference>
<feature type="domain" description="Enkurin" evidence="6">
    <location>
        <begin position="179"/>
        <end position="271"/>
    </location>
</feature>
<dbReference type="PANTHER" id="PTHR21490">
    <property type="entry name" value="ENKURIN-RELATED"/>
    <property type="match status" value="1"/>
</dbReference>
<evidence type="ECO:0000313" key="8">
    <source>
        <dbReference type="Proteomes" id="UP000886998"/>
    </source>
</evidence>
<gene>
    <name evidence="7" type="primary">Enkur</name>
    <name evidence="7" type="ORF">TNIN_399561</name>
</gene>
<keyword evidence="4" id="KW-0206">Cytoskeleton</keyword>
<evidence type="ECO:0000313" key="7">
    <source>
        <dbReference type="EMBL" id="GFY72877.1"/>
    </source>
</evidence>
<proteinExistence type="predicted"/>
<keyword evidence="5" id="KW-0966">Cell projection</keyword>
<sequence length="289" mass="34015">MIVFPRLQNHPYFSENLYNLIDSRELKAKPKPETKRYISKYSSAAKEQYKATKSPIPRTMGYVHTPLKSPQEFLKKHSSEPQKLKKSQTERNKCVACLSRKNKSEESAPVSKYQDSLLPSTEDCRRNFVQENVLKAVKRPNTTPIKRIRDNRKGDPFVLEESGWVPKYSKKEEYGKTPSYIEQIKQNLKLSQEKFTRYMTAEPPYELPTELKKLMIEGLVKNLKILFNKYLTLPLHIETPGHKKRKISLERKIDELQKDIDLIQRNDDILILKEEKEEDNAFSNEEREK</sequence>
<evidence type="ECO:0000256" key="1">
    <source>
        <dbReference type="ARBA" id="ARBA00004138"/>
    </source>
</evidence>
<comment type="subcellular location">
    <subcellularLocation>
        <location evidence="1">Cell projection</location>
        <location evidence="1">Cilium</location>
    </subcellularLocation>
    <subcellularLocation>
        <location evidence="2">Cytoplasm</location>
        <location evidence="2">Cytoskeleton</location>
    </subcellularLocation>
</comment>
<evidence type="ECO:0000259" key="6">
    <source>
        <dbReference type="PROSITE" id="PS51665"/>
    </source>
</evidence>
<dbReference type="AlphaFoldDB" id="A0A8X7CQP6"/>